<dbReference type="InterPro" id="IPR008258">
    <property type="entry name" value="Transglycosylase_SLT_dom_1"/>
</dbReference>
<evidence type="ECO:0000313" key="2">
    <source>
        <dbReference type="EMBL" id="CAB5226023.1"/>
    </source>
</evidence>
<feature type="domain" description="Transglycosylase SLT" evidence="1">
    <location>
        <begin position="70"/>
        <end position="163"/>
    </location>
</feature>
<organism evidence="2">
    <name type="scientific">uncultured Caudovirales phage</name>
    <dbReference type="NCBI Taxonomy" id="2100421"/>
    <lineage>
        <taxon>Viruses</taxon>
        <taxon>Duplodnaviria</taxon>
        <taxon>Heunggongvirae</taxon>
        <taxon>Uroviricota</taxon>
        <taxon>Caudoviricetes</taxon>
        <taxon>Peduoviridae</taxon>
        <taxon>Maltschvirus</taxon>
        <taxon>Maltschvirus maltsch</taxon>
    </lineage>
</organism>
<dbReference type="Pfam" id="PF01464">
    <property type="entry name" value="SLT"/>
    <property type="match status" value="1"/>
</dbReference>
<dbReference type="EMBL" id="LR798356">
    <property type="protein sequence ID" value="CAB5226023.1"/>
    <property type="molecule type" value="Genomic_DNA"/>
</dbReference>
<reference evidence="2" key="1">
    <citation type="submission" date="2020-05" db="EMBL/GenBank/DDBJ databases">
        <authorList>
            <person name="Chiriac C."/>
            <person name="Salcher M."/>
            <person name="Ghai R."/>
            <person name="Kavagutti S V."/>
        </authorList>
    </citation>
    <scope>NUCLEOTIDE SEQUENCE</scope>
</reference>
<gene>
    <name evidence="2" type="ORF">UFOVP755_32</name>
</gene>
<evidence type="ECO:0000259" key="1">
    <source>
        <dbReference type="Pfam" id="PF01464"/>
    </source>
</evidence>
<accession>A0A6J7X8J6</accession>
<sequence>MKMYVFSLPFTSESQMIDFLCEMIAEHYIDMTVNSVRNITPSYQEQLYKQYGTQSKFQINCRKLLTDVVAYNDRVDLTYITCIAFNESRFTYNVVALDGARGIMQVMPSNLKKFPKKKDWQIAVDYLEQIIERSPSECHVFSEYASGSNFCSKNKTNKTRQYAKKMMECRQFLNDSVNCRYFDRCGC</sequence>
<protein>
    <submittedName>
        <fullName evidence="2">LT_GEWL domain containing protein</fullName>
    </submittedName>
</protein>
<proteinExistence type="predicted"/>
<name>A0A6J7X8J6_9CAUD</name>
<dbReference type="SUPFAM" id="SSF53955">
    <property type="entry name" value="Lysozyme-like"/>
    <property type="match status" value="1"/>
</dbReference>
<dbReference type="InterPro" id="IPR023346">
    <property type="entry name" value="Lysozyme-like_dom_sf"/>
</dbReference>
<dbReference type="Gene3D" id="1.10.530.10">
    <property type="match status" value="1"/>
</dbReference>